<dbReference type="Proteomes" id="UP001162162">
    <property type="component" value="Unassembled WGS sequence"/>
</dbReference>
<dbReference type="AlphaFoldDB" id="A0AAV8YUJ2"/>
<protein>
    <recommendedName>
        <fullName evidence="3">Ig-like domain-containing protein</fullName>
    </recommendedName>
</protein>
<sequence>MKYREGTELRLSGRVEAYPIVGVMWYRNGRLVNYIRVYFYPCIPTPLTDPSRCPGTHVCAVVRQSHVGTLDRSGSDPQDDL</sequence>
<dbReference type="EMBL" id="JAPWTK010000046">
    <property type="protein sequence ID" value="KAJ8954584.1"/>
    <property type="molecule type" value="Genomic_DNA"/>
</dbReference>
<comment type="caution">
    <text evidence="1">The sequence shown here is derived from an EMBL/GenBank/DDBJ whole genome shotgun (WGS) entry which is preliminary data.</text>
</comment>
<organism evidence="1 2">
    <name type="scientific">Aromia moschata</name>
    <dbReference type="NCBI Taxonomy" id="1265417"/>
    <lineage>
        <taxon>Eukaryota</taxon>
        <taxon>Metazoa</taxon>
        <taxon>Ecdysozoa</taxon>
        <taxon>Arthropoda</taxon>
        <taxon>Hexapoda</taxon>
        <taxon>Insecta</taxon>
        <taxon>Pterygota</taxon>
        <taxon>Neoptera</taxon>
        <taxon>Endopterygota</taxon>
        <taxon>Coleoptera</taxon>
        <taxon>Polyphaga</taxon>
        <taxon>Cucujiformia</taxon>
        <taxon>Chrysomeloidea</taxon>
        <taxon>Cerambycidae</taxon>
        <taxon>Cerambycinae</taxon>
        <taxon>Callichromatini</taxon>
        <taxon>Aromia</taxon>
    </lineage>
</organism>
<keyword evidence="2" id="KW-1185">Reference proteome</keyword>
<accession>A0AAV8YUJ2</accession>
<gene>
    <name evidence="1" type="ORF">NQ318_003115</name>
</gene>
<evidence type="ECO:0008006" key="3">
    <source>
        <dbReference type="Google" id="ProtNLM"/>
    </source>
</evidence>
<evidence type="ECO:0000313" key="2">
    <source>
        <dbReference type="Proteomes" id="UP001162162"/>
    </source>
</evidence>
<reference evidence="1" key="1">
    <citation type="journal article" date="2023" name="Insect Mol. Biol.">
        <title>Genome sequencing provides insights into the evolution of gene families encoding plant cell wall-degrading enzymes in longhorned beetles.</title>
        <authorList>
            <person name="Shin N.R."/>
            <person name="Okamura Y."/>
            <person name="Kirsch R."/>
            <person name="Pauchet Y."/>
        </authorList>
    </citation>
    <scope>NUCLEOTIDE SEQUENCE</scope>
    <source>
        <strain evidence="1">AMC_N1</strain>
    </source>
</reference>
<name>A0AAV8YUJ2_9CUCU</name>
<proteinExistence type="predicted"/>
<evidence type="ECO:0000313" key="1">
    <source>
        <dbReference type="EMBL" id="KAJ8954584.1"/>
    </source>
</evidence>